<proteinExistence type="predicted"/>
<sequence length="160" mass="19573">MLFDNFANIIERTTISQTWRNCNQICVDTSIKLKEICTTSSLHKSQEENEFKIEREMCFHILWNILKYPKHIKYRQIHKQALYNYLSKKYHTLDAEFEIVLINMEELLEFIGFKKGNDDNWYCQYHIQLLHLWKHYQEMSILQPMYFICVYFVVVNKTMI</sequence>
<keyword evidence="2" id="KW-1185">Reference proteome</keyword>
<dbReference type="AlphaFoldDB" id="X6LI02"/>
<accession>X6LI02</accession>
<dbReference type="Proteomes" id="UP000023152">
    <property type="component" value="Unassembled WGS sequence"/>
</dbReference>
<dbReference type="SUPFAM" id="SSF143503">
    <property type="entry name" value="PUG domain-like"/>
    <property type="match status" value="1"/>
</dbReference>
<evidence type="ECO:0000313" key="2">
    <source>
        <dbReference type="Proteomes" id="UP000023152"/>
    </source>
</evidence>
<comment type="caution">
    <text evidence="1">The sequence shown here is derived from an EMBL/GenBank/DDBJ whole genome shotgun (WGS) entry which is preliminary data.</text>
</comment>
<gene>
    <name evidence="1" type="ORF">RFI_35852</name>
</gene>
<dbReference type="InterPro" id="IPR036339">
    <property type="entry name" value="PUB-like_dom_sf"/>
</dbReference>
<name>X6LI02_RETFI</name>
<protein>
    <submittedName>
        <fullName evidence="1">Uncharacterized protein</fullName>
    </submittedName>
</protein>
<dbReference type="EMBL" id="ASPP01037883">
    <property type="protein sequence ID" value="ETO01588.1"/>
    <property type="molecule type" value="Genomic_DNA"/>
</dbReference>
<evidence type="ECO:0000313" key="1">
    <source>
        <dbReference type="EMBL" id="ETO01588.1"/>
    </source>
</evidence>
<reference evidence="1 2" key="1">
    <citation type="journal article" date="2013" name="Curr. Biol.">
        <title>The Genome of the Foraminiferan Reticulomyxa filosa.</title>
        <authorList>
            <person name="Glockner G."/>
            <person name="Hulsmann N."/>
            <person name="Schleicher M."/>
            <person name="Noegel A.A."/>
            <person name="Eichinger L."/>
            <person name="Gallinger C."/>
            <person name="Pawlowski J."/>
            <person name="Sierra R."/>
            <person name="Euteneuer U."/>
            <person name="Pillet L."/>
            <person name="Moustafa A."/>
            <person name="Platzer M."/>
            <person name="Groth M."/>
            <person name="Szafranski K."/>
            <person name="Schliwa M."/>
        </authorList>
    </citation>
    <scope>NUCLEOTIDE SEQUENCE [LARGE SCALE GENOMIC DNA]</scope>
</reference>
<organism evidence="1 2">
    <name type="scientific">Reticulomyxa filosa</name>
    <dbReference type="NCBI Taxonomy" id="46433"/>
    <lineage>
        <taxon>Eukaryota</taxon>
        <taxon>Sar</taxon>
        <taxon>Rhizaria</taxon>
        <taxon>Retaria</taxon>
        <taxon>Foraminifera</taxon>
        <taxon>Monothalamids</taxon>
        <taxon>Reticulomyxidae</taxon>
        <taxon>Reticulomyxa</taxon>
    </lineage>
</organism>